<evidence type="ECO:0000256" key="1">
    <source>
        <dbReference type="SAM" id="Phobius"/>
    </source>
</evidence>
<accession>A0A9E6UP83</accession>
<protein>
    <submittedName>
        <fullName evidence="2">Uncharacterized protein</fullName>
    </submittedName>
</protein>
<dbReference type="EMBL" id="CP081869">
    <property type="protein sequence ID" value="QZN99464.1"/>
    <property type="molecule type" value="Genomic_DNA"/>
</dbReference>
<gene>
    <name evidence="2" type="ORF">K6K41_22495</name>
</gene>
<keyword evidence="1" id="KW-0472">Membrane</keyword>
<proteinExistence type="predicted"/>
<dbReference type="RefSeq" id="WP_261402535.1">
    <property type="nucleotide sequence ID" value="NZ_CP081869.1"/>
</dbReference>
<keyword evidence="1" id="KW-0812">Transmembrane</keyword>
<feature type="transmembrane region" description="Helical" evidence="1">
    <location>
        <begin position="50"/>
        <end position="75"/>
    </location>
</feature>
<name>A0A9E6UP83_9HYPH</name>
<dbReference type="Proteomes" id="UP000825701">
    <property type="component" value="Chromosome"/>
</dbReference>
<keyword evidence="3" id="KW-1185">Reference proteome</keyword>
<evidence type="ECO:0000313" key="3">
    <source>
        <dbReference type="Proteomes" id="UP000825701"/>
    </source>
</evidence>
<evidence type="ECO:0000313" key="2">
    <source>
        <dbReference type="EMBL" id="QZN99464.1"/>
    </source>
</evidence>
<feature type="transmembrane region" description="Helical" evidence="1">
    <location>
        <begin position="18"/>
        <end position="38"/>
    </location>
</feature>
<organism evidence="2 3">
    <name type="scientific">Chenggangzhangella methanolivorans</name>
    <dbReference type="NCBI Taxonomy" id="1437009"/>
    <lineage>
        <taxon>Bacteria</taxon>
        <taxon>Pseudomonadati</taxon>
        <taxon>Pseudomonadota</taxon>
        <taxon>Alphaproteobacteria</taxon>
        <taxon>Hyphomicrobiales</taxon>
        <taxon>Methylopilaceae</taxon>
        <taxon>Chenggangzhangella</taxon>
    </lineage>
</organism>
<dbReference type="AlphaFoldDB" id="A0A9E6UP83"/>
<sequence>MDLRERLERLVEIDRPKLYVMGAGIGILLSIIGVWLTPVAADIGRRHMDWLYGVGEATLVAGCALTLLCVVMIVAES</sequence>
<keyword evidence="1" id="KW-1133">Transmembrane helix</keyword>
<reference evidence="2" key="1">
    <citation type="submission" date="2021-08" db="EMBL/GenBank/DDBJ databases">
        <authorList>
            <person name="Zhang H."/>
            <person name="Xu M."/>
            <person name="Yu Z."/>
            <person name="Yang L."/>
            <person name="Cai Y."/>
        </authorList>
    </citation>
    <scope>NUCLEOTIDE SEQUENCE</scope>
    <source>
        <strain evidence="2">CHL1</strain>
    </source>
</reference>
<dbReference type="KEGG" id="cmet:K6K41_22495"/>